<feature type="region of interest" description="Disordered" evidence="2">
    <location>
        <begin position="1"/>
        <end position="21"/>
    </location>
</feature>
<dbReference type="Proteomes" id="UP001165120">
    <property type="component" value="Unassembled WGS sequence"/>
</dbReference>
<dbReference type="AlphaFoldDB" id="A0A9W6STT7"/>
<dbReference type="InterPro" id="IPR007577">
    <property type="entry name" value="GlycoTrfase_DXD_sugar-bd_CS"/>
</dbReference>
<evidence type="ECO:0000313" key="4">
    <source>
        <dbReference type="Proteomes" id="UP001165120"/>
    </source>
</evidence>
<sequence length="473" mass="54964">MSGGKSSSYISISSPSSSFGSNNSRFKRYTIIAGIIIALILFKLSSNYSISAEDQIINDALNNFYRLNPKSRGANPYDASVTADRLSKMFPYDETPRRIDKNIWQMWRVKASDPDFPHKNLVKKWKNENPTYKYNLLTDAEILDHLRLHFKETVPEVLEAFEMLPEKIIRSDFSRYLMIFLNGGVYADVDTDLEKPVDTWFDADRNVGFVVSVEEDINVENWQHYMTRRIQFEQWIFKAKPRHPILRKLIAKIVETTFSAKKNDKLQAYYKDFKGVDRCQSIDIMEWTGPVVWTDTIYSHLNSLKNPTIVDIDYQRDITGELYGPEVDEENEKISWKFFAGLRAPVMVDDVVIYPRSSFREDKENNCGKYCYVHHQFGGSWKNNGKGEIKPGMEGYDGPDPDEVDALRQKELANSKKKRDFQESDTNESNEIHKLFTNNDQIELINPDDIDSNNDNERLNKRSGCAYPYKPYL</sequence>
<keyword evidence="4" id="KW-1185">Reference proteome</keyword>
<dbReference type="SUPFAM" id="SSF53448">
    <property type="entry name" value="Nucleotide-diphospho-sugar transferases"/>
    <property type="match status" value="1"/>
</dbReference>
<dbReference type="PANTHER" id="PTHR31834">
    <property type="entry name" value="INITIATION-SPECIFIC ALPHA-1,6-MANNOSYLTRANSFERASE"/>
    <property type="match status" value="1"/>
</dbReference>
<dbReference type="Gene3D" id="3.90.550.20">
    <property type="match status" value="1"/>
</dbReference>
<reference evidence="3" key="1">
    <citation type="submission" date="2023-04" db="EMBL/GenBank/DDBJ databases">
        <title>Candida boidinii NBRC 10035.</title>
        <authorList>
            <person name="Ichikawa N."/>
            <person name="Sato H."/>
            <person name="Tonouchi N."/>
        </authorList>
    </citation>
    <scope>NUCLEOTIDE SEQUENCE</scope>
    <source>
        <strain evidence="3">NBRC 10035</strain>
    </source>
</reference>
<dbReference type="EMBL" id="BSXN01000103">
    <property type="protein sequence ID" value="GME67119.1"/>
    <property type="molecule type" value="Genomic_DNA"/>
</dbReference>
<dbReference type="GO" id="GO:0000009">
    <property type="term" value="F:alpha-1,6-mannosyltransferase activity"/>
    <property type="evidence" value="ECO:0007669"/>
    <property type="project" value="InterPro"/>
</dbReference>
<dbReference type="PANTHER" id="PTHR31834:SF1">
    <property type="entry name" value="INITIATION-SPECIFIC ALPHA-1,6-MANNOSYLTRANSFERASE"/>
    <property type="match status" value="1"/>
</dbReference>
<dbReference type="InterPro" id="IPR029044">
    <property type="entry name" value="Nucleotide-diphossugar_trans"/>
</dbReference>
<gene>
    <name evidence="3" type="ORF">Cboi02_000055000</name>
</gene>
<protein>
    <submittedName>
        <fullName evidence="3">Unnamed protein product</fullName>
    </submittedName>
</protein>
<name>A0A9W6STT7_CANBO</name>
<dbReference type="Pfam" id="PF04488">
    <property type="entry name" value="Gly_transf_sug"/>
    <property type="match status" value="1"/>
</dbReference>
<accession>A0A9W6STT7</accession>
<comment type="caution">
    <text evidence="3">The sequence shown here is derived from an EMBL/GenBank/DDBJ whole genome shotgun (WGS) entry which is preliminary data.</text>
</comment>
<feature type="region of interest" description="Disordered" evidence="2">
    <location>
        <begin position="413"/>
        <end position="440"/>
    </location>
</feature>
<dbReference type="GO" id="GO:0006487">
    <property type="term" value="P:protein N-linked glycosylation"/>
    <property type="evidence" value="ECO:0007669"/>
    <property type="project" value="TreeGrafter"/>
</dbReference>
<evidence type="ECO:0000256" key="1">
    <source>
        <dbReference type="ARBA" id="ARBA00009003"/>
    </source>
</evidence>
<organism evidence="3 4">
    <name type="scientific">Candida boidinii</name>
    <name type="common">Yeast</name>
    <dbReference type="NCBI Taxonomy" id="5477"/>
    <lineage>
        <taxon>Eukaryota</taxon>
        <taxon>Fungi</taxon>
        <taxon>Dikarya</taxon>
        <taxon>Ascomycota</taxon>
        <taxon>Saccharomycotina</taxon>
        <taxon>Pichiomycetes</taxon>
        <taxon>Pichiales</taxon>
        <taxon>Pichiaceae</taxon>
        <taxon>Ogataea</taxon>
        <taxon>Ogataea/Candida clade</taxon>
    </lineage>
</organism>
<evidence type="ECO:0000313" key="3">
    <source>
        <dbReference type="EMBL" id="GME67119.1"/>
    </source>
</evidence>
<dbReference type="GO" id="GO:0000136">
    <property type="term" value="C:mannan polymerase complex"/>
    <property type="evidence" value="ECO:0007669"/>
    <property type="project" value="TreeGrafter"/>
</dbReference>
<comment type="similarity">
    <text evidence="1">Belongs to the glycosyltransferase 32 family.</text>
</comment>
<dbReference type="InterPro" id="IPR039367">
    <property type="entry name" value="Och1-like"/>
</dbReference>
<proteinExistence type="inferred from homology"/>
<evidence type="ECO:0000256" key="2">
    <source>
        <dbReference type="SAM" id="MobiDB-lite"/>
    </source>
</evidence>